<dbReference type="EMBL" id="AUZX01002448">
    <property type="protein sequence ID" value="EQD76555.1"/>
    <property type="molecule type" value="Genomic_DNA"/>
</dbReference>
<evidence type="ECO:0000313" key="1">
    <source>
        <dbReference type="EMBL" id="EQD76555.1"/>
    </source>
</evidence>
<gene>
    <name evidence="1" type="ORF">B1A_03324</name>
</gene>
<reference evidence="1" key="2">
    <citation type="journal article" date="2014" name="ISME J.">
        <title>Microbial stratification in low pH oxic and suboxic macroscopic growths along an acid mine drainage.</title>
        <authorList>
            <person name="Mendez-Garcia C."/>
            <person name="Mesa V."/>
            <person name="Sprenger R.R."/>
            <person name="Richter M."/>
            <person name="Diez M.S."/>
            <person name="Solano J."/>
            <person name="Bargiela R."/>
            <person name="Golyshina O.V."/>
            <person name="Manteca A."/>
            <person name="Ramos J.L."/>
            <person name="Gallego J.R."/>
            <person name="Llorente I."/>
            <person name="Martins Dos Santos V.A."/>
            <person name="Jensen O.N."/>
            <person name="Pelaez A.I."/>
            <person name="Sanchez J."/>
            <person name="Ferrer M."/>
        </authorList>
    </citation>
    <scope>NUCLEOTIDE SEQUENCE</scope>
</reference>
<comment type="caution">
    <text evidence="1">The sequence shown here is derived from an EMBL/GenBank/DDBJ whole genome shotgun (WGS) entry which is preliminary data.</text>
</comment>
<dbReference type="AlphaFoldDB" id="T1D285"/>
<reference evidence="1" key="1">
    <citation type="submission" date="2013-08" db="EMBL/GenBank/DDBJ databases">
        <authorList>
            <person name="Mendez C."/>
            <person name="Richter M."/>
            <person name="Ferrer M."/>
            <person name="Sanchez J."/>
        </authorList>
    </citation>
    <scope>NUCLEOTIDE SEQUENCE</scope>
</reference>
<accession>T1D285</accession>
<protein>
    <submittedName>
        <fullName evidence="1">Transposase IS111A/IS1328/IS1533</fullName>
    </submittedName>
</protein>
<feature type="non-terminal residue" evidence="1">
    <location>
        <position position="1"/>
    </location>
</feature>
<sequence>YWSTLSVRSLPMLEARAEQIRTALRSPQLETGPIVTSAHGNSVRATARIVREMTIQLAGDPGLRQASAGRGPARWQPTPWGGLSPLGVLRDPGLIWRPSLLRLPARPAEEALRAVANRRVGILHACLAKRVEYDEALAWPAPLEQPARVLPAIRTPVPS</sequence>
<name>T1D285_9ZZZZ</name>
<organism evidence="1">
    <name type="scientific">mine drainage metagenome</name>
    <dbReference type="NCBI Taxonomy" id="410659"/>
    <lineage>
        <taxon>unclassified sequences</taxon>
        <taxon>metagenomes</taxon>
        <taxon>ecological metagenomes</taxon>
    </lineage>
</organism>
<proteinExistence type="predicted"/>